<dbReference type="Pfam" id="PF18474">
    <property type="entry name" value="DUF5614"/>
    <property type="match status" value="1"/>
</dbReference>
<dbReference type="Proteomes" id="UP000070544">
    <property type="component" value="Unassembled WGS sequence"/>
</dbReference>
<name>A0A139AYM0_GONPJ</name>
<dbReference type="OrthoDB" id="441890at2759"/>
<evidence type="ECO:0000256" key="1">
    <source>
        <dbReference type="SAM" id="MobiDB-lite"/>
    </source>
</evidence>
<sequence length="525" mass="58754">MVDLANNLIQRASSALDVLKGVPKLAGKTRFQNLLLAEIEFLERIRSRPSSSSTIATLKSSNITHLEAVAAALLHETDPISVYRPFNGGTTSKLRVEIESGGGHRWVKVIARNTRGLRAELSSEDQDSDDESGSEPWSDENYACMEDPPPRIVRMARSYKAAAGANTINYQTPVVVFKFVRRTGADESDDDSELLETLRAQLDQEGIVVETMTYDGDWASAPLNKPILQQNQDEAGATYQVGISSSAVLLDTTACIGLVSGISFLRNSEEGYSCNPQQRKELVDYIRPLPPNHPLRLQLEEELPSSCTSDWEPGASTLIERLRHSLIPHHKKLSLITTTYVTTKIVQIIGTIANSWERARARGLFVPWCELDENHTDAAWWKRLSVRVRDMVKARRLLSNDGNATECNWLDVVSSLTKDEDLETSERTSQCPYFVLPVLLDPRAPTTAHLPHIVVVPQLQTDKMKQLRTRSRQRGEDPSAIFEHAHKEKWAVLTANLREGKKWREKGAEIVLHSARSLVGEIRKI</sequence>
<accession>A0A139AYM0</accession>
<dbReference type="InterPro" id="IPR041076">
    <property type="entry name" value="DUF5614"/>
</dbReference>
<evidence type="ECO:0000259" key="2">
    <source>
        <dbReference type="Pfam" id="PF18474"/>
    </source>
</evidence>
<dbReference type="AlphaFoldDB" id="A0A139AYM0"/>
<feature type="compositionally biased region" description="Acidic residues" evidence="1">
    <location>
        <begin position="122"/>
        <end position="133"/>
    </location>
</feature>
<dbReference type="PANTHER" id="PTHR13379:SF0">
    <property type="entry name" value="UPF0415 PROTEIN C7ORF25"/>
    <property type="match status" value="1"/>
</dbReference>
<dbReference type="PANTHER" id="PTHR13379">
    <property type="entry name" value="UNCHARACTERIZED DUF1308"/>
    <property type="match status" value="1"/>
</dbReference>
<dbReference type="STRING" id="1344416.A0A139AYM0"/>
<feature type="domain" description="DUF5614" evidence="2">
    <location>
        <begin position="2"/>
        <end position="118"/>
    </location>
</feature>
<evidence type="ECO:0000313" key="3">
    <source>
        <dbReference type="EMBL" id="KXS21555.1"/>
    </source>
</evidence>
<feature type="region of interest" description="Disordered" evidence="1">
    <location>
        <begin position="118"/>
        <end position="144"/>
    </location>
</feature>
<evidence type="ECO:0000313" key="4">
    <source>
        <dbReference type="Proteomes" id="UP000070544"/>
    </source>
</evidence>
<reference evidence="3 4" key="1">
    <citation type="journal article" date="2015" name="Genome Biol. Evol.">
        <title>Phylogenomic analyses indicate that early fungi evolved digesting cell walls of algal ancestors of land plants.</title>
        <authorList>
            <person name="Chang Y."/>
            <person name="Wang S."/>
            <person name="Sekimoto S."/>
            <person name="Aerts A.L."/>
            <person name="Choi C."/>
            <person name="Clum A."/>
            <person name="LaButti K.M."/>
            <person name="Lindquist E.A."/>
            <person name="Yee Ngan C."/>
            <person name="Ohm R.A."/>
            <person name="Salamov A.A."/>
            <person name="Grigoriev I.V."/>
            <person name="Spatafora J.W."/>
            <person name="Berbee M.L."/>
        </authorList>
    </citation>
    <scope>NUCLEOTIDE SEQUENCE [LARGE SCALE GENOMIC DNA]</scope>
    <source>
        <strain evidence="3 4">JEL478</strain>
    </source>
</reference>
<keyword evidence="4" id="KW-1185">Reference proteome</keyword>
<gene>
    <name evidence="3" type="ORF">M427DRAFT_150904</name>
</gene>
<protein>
    <recommendedName>
        <fullName evidence="2">DUF5614 domain-containing protein</fullName>
    </recommendedName>
</protein>
<dbReference type="EMBL" id="KQ965732">
    <property type="protein sequence ID" value="KXS21555.1"/>
    <property type="molecule type" value="Genomic_DNA"/>
</dbReference>
<organism evidence="3 4">
    <name type="scientific">Gonapodya prolifera (strain JEL478)</name>
    <name type="common">Monoblepharis prolifera</name>
    <dbReference type="NCBI Taxonomy" id="1344416"/>
    <lineage>
        <taxon>Eukaryota</taxon>
        <taxon>Fungi</taxon>
        <taxon>Fungi incertae sedis</taxon>
        <taxon>Chytridiomycota</taxon>
        <taxon>Chytridiomycota incertae sedis</taxon>
        <taxon>Monoblepharidomycetes</taxon>
        <taxon>Monoblepharidales</taxon>
        <taxon>Gonapodyaceae</taxon>
        <taxon>Gonapodya</taxon>
    </lineage>
</organism>
<proteinExistence type="predicted"/>